<evidence type="ECO:0000313" key="8">
    <source>
        <dbReference type="Proteomes" id="UP001430356"/>
    </source>
</evidence>
<gene>
    <name evidence="7" type="ORF">NESM_000029100</name>
</gene>
<dbReference type="PANTHER" id="PTHR10527">
    <property type="entry name" value="IMPORTIN BETA"/>
    <property type="match status" value="1"/>
</dbReference>
<dbReference type="GO" id="GO:0006606">
    <property type="term" value="P:protein import into nucleus"/>
    <property type="evidence" value="ECO:0007669"/>
    <property type="project" value="InterPro"/>
</dbReference>
<evidence type="ECO:0000256" key="5">
    <source>
        <dbReference type="ARBA" id="ARBA00022927"/>
    </source>
</evidence>
<dbReference type="Gene3D" id="1.25.10.10">
    <property type="entry name" value="Leucine-rich Repeat Variant"/>
    <property type="match status" value="1"/>
</dbReference>
<evidence type="ECO:0000313" key="7">
    <source>
        <dbReference type="EMBL" id="KAK7199820.1"/>
    </source>
</evidence>
<evidence type="ECO:0000256" key="6">
    <source>
        <dbReference type="PROSITE-ProRule" id="PRU00103"/>
    </source>
</evidence>
<keyword evidence="8" id="KW-1185">Reference proteome</keyword>
<dbReference type="Proteomes" id="UP001430356">
    <property type="component" value="Unassembled WGS sequence"/>
</dbReference>
<evidence type="ECO:0000256" key="1">
    <source>
        <dbReference type="ARBA" id="ARBA00004496"/>
    </source>
</evidence>
<proteinExistence type="predicted"/>
<dbReference type="AlphaFoldDB" id="A0AAW0F3I7"/>
<dbReference type="InterPro" id="IPR041653">
    <property type="entry name" value="Importin_rep_4"/>
</dbReference>
<protein>
    <recommendedName>
        <fullName evidence="9">TOG domain-containing protein</fullName>
    </recommendedName>
</protein>
<accession>A0AAW0F3I7</accession>
<dbReference type="InterPro" id="IPR016024">
    <property type="entry name" value="ARM-type_fold"/>
</dbReference>
<evidence type="ECO:0000256" key="3">
    <source>
        <dbReference type="ARBA" id="ARBA00022490"/>
    </source>
</evidence>
<reference evidence="7 8" key="1">
    <citation type="journal article" date="2021" name="MBio">
        <title>A New Model Trypanosomatid, Novymonas esmeraldas: Genomic Perception of Its 'Candidatus Pandoraea novymonadis' Endosymbiont.</title>
        <authorList>
            <person name="Zakharova A."/>
            <person name="Saura A."/>
            <person name="Butenko A."/>
            <person name="Podesvova L."/>
            <person name="Warmusova S."/>
            <person name="Kostygov A.Y."/>
            <person name="Nenarokova A."/>
            <person name="Lukes J."/>
            <person name="Opperdoes F.R."/>
            <person name="Yurchenko V."/>
        </authorList>
    </citation>
    <scope>NUCLEOTIDE SEQUENCE [LARGE SCALE GENOMIC DNA]</scope>
    <source>
        <strain evidence="7 8">E262AT.01</strain>
    </source>
</reference>
<dbReference type="GO" id="GO:0005737">
    <property type="term" value="C:cytoplasm"/>
    <property type="evidence" value="ECO:0007669"/>
    <property type="project" value="UniProtKB-SubCell"/>
</dbReference>
<evidence type="ECO:0000256" key="4">
    <source>
        <dbReference type="ARBA" id="ARBA00022737"/>
    </source>
</evidence>
<keyword evidence="5" id="KW-0653">Protein transport</keyword>
<keyword evidence="4" id="KW-0677">Repeat</keyword>
<dbReference type="InterPro" id="IPR011989">
    <property type="entry name" value="ARM-like"/>
</dbReference>
<dbReference type="InterPro" id="IPR040122">
    <property type="entry name" value="Importin_beta"/>
</dbReference>
<evidence type="ECO:0008006" key="9">
    <source>
        <dbReference type="Google" id="ProtNLM"/>
    </source>
</evidence>
<keyword evidence="3" id="KW-0963">Cytoplasm</keyword>
<dbReference type="EMBL" id="JAECZO010000001">
    <property type="protein sequence ID" value="KAK7199820.1"/>
    <property type="molecule type" value="Genomic_DNA"/>
</dbReference>
<comment type="caution">
    <text evidence="7">The sequence shown here is derived from an EMBL/GenBank/DDBJ whole genome shotgun (WGS) entry which is preliminary data.</text>
</comment>
<dbReference type="PROSITE" id="PS50077">
    <property type="entry name" value="HEAT_REPEAT"/>
    <property type="match status" value="1"/>
</dbReference>
<name>A0AAW0F3I7_9TRYP</name>
<sequence>MDLAHLTPLLSALRSIDNQERKAAEEHYNGLVASNPVWMMSVLAEVSATTQELAAKTMSVVLLRKLLNSTPSPYAAADAATREAVKSFMLSVIGSATHAAVRSSAAACISALAVQVFQEKENWDDLWNNVLQNLSTAGGDVALKTMCCEIIQATSMTMSAYFQAHAGLLARGLETCFAAGGDATELKKAAFETTIRLSNLGLEEHLRPLVPNMLGVIATYLNESDWESVEAMLSATVDGITSNINLFQQDAERLLLLMMEVAATRAVDVGARHMAVELMLTYCEEVPKTVRKVPQFATSFFELLFEYTLCPEYSADWDVTGRDNDEDELEENSDLVIGSSGLDRISNALGGRKLQKTAQTLFSQNINSNDWKRRNAALLLICYTGEGMHAVFSAQLPSLVQMIVPYVRDESKYVRANALDCLAQLSQDFSPELQMQLHGAILPTVVAALSDSVPRVATCAANCLDSFIDSVSGDEDEDEDDGNDGLDEFRGILKPYIERMCSDAVVMIHNTQFYFVREAALGVLSSVSSTCKAMLLPYVEELVPVYQKMLAFPDSPEAMKTKCKAIECVTLLACGVGRDAFAKYSHDVCSYLGQLCAGGLANDDPRTRFVMRGWTCMVECLKDQAQPYLSTVIPILLRMMSLDCDMEIANVGVGEADDDQEDLPDGVEKMRFVIPGVGERVVTIHTSLIEDKELASNVVFAMMKDLGVGLAPYFLEIANAAIGQLSFVAGENIRESGASMLDEILKCYQEMQDPAAQQLAEAAMPRLMEALGEESENSAMETMLQSIGRCVSVHPAIMSPANTALVCDKVMAALKEVVERRDKCLEKKATENDEDELDGLEVTDEELQITITSVCDLIGTLLAASKEVFAAPFLAKAFPVLGVWLQSSTDDFYMTRAAGLLSDFVTHAPHSIVPSLPQICTSSLAIVSTSTDDGLLQSDFYLMNVIIQLVGAIPGSNMGIDSADYAVHVQQAAAKYFESDMVHKEEYTHCTCNVISLYVSLLNFYGTTALQHLAAAMLTVVGKALPATGDETEARYIHDVVLNWVVNHHPVLRALPGSEAAFLTCVKAASSSCLSEAAKGYLATV</sequence>
<organism evidence="7 8">
    <name type="scientific">Novymonas esmeraldas</name>
    <dbReference type="NCBI Taxonomy" id="1808958"/>
    <lineage>
        <taxon>Eukaryota</taxon>
        <taxon>Discoba</taxon>
        <taxon>Euglenozoa</taxon>
        <taxon>Kinetoplastea</taxon>
        <taxon>Metakinetoplastina</taxon>
        <taxon>Trypanosomatida</taxon>
        <taxon>Trypanosomatidae</taxon>
        <taxon>Novymonas</taxon>
    </lineage>
</organism>
<dbReference type="SUPFAM" id="SSF48371">
    <property type="entry name" value="ARM repeat"/>
    <property type="match status" value="2"/>
</dbReference>
<evidence type="ECO:0000256" key="2">
    <source>
        <dbReference type="ARBA" id="ARBA00022448"/>
    </source>
</evidence>
<feature type="repeat" description="HEAT" evidence="6">
    <location>
        <begin position="399"/>
        <end position="437"/>
    </location>
</feature>
<keyword evidence="2" id="KW-0813">Transport</keyword>
<dbReference type="GO" id="GO:0005634">
    <property type="term" value="C:nucleus"/>
    <property type="evidence" value="ECO:0007669"/>
    <property type="project" value="UniProtKB-SubCell"/>
</dbReference>
<comment type="subcellular location">
    <subcellularLocation>
        <location evidence="1">Cytoplasm</location>
    </subcellularLocation>
</comment>
<dbReference type="InterPro" id="IPR021133">
    <property type="entry name" value="HEAT_type_2"/>
</dbReference>
<dbReference type="Pfam" id="PF18808">
    <property type="entry name" value="Importin_rep_4"/>
    <property type="match status" value="1"/>
</dbReference>